<organism evidence="3">
    <name type="scientific">Camponotus floridanus</name>
    <name type="common">Florida carpenter ant</name>
    <dbReference type="NCBI Taxonomy" id="104421"/>
    <lineage>
        <taxon>Eukaryota</taxon>
        <taxon>Metazoa</taxon>
        <taxon>Ecdysozoa</taxon>
        <taxon>Arthropoda</taxon>
        <taxon>Hexapoda</taxon>
        <taxon>Insecta</taxon>
        <taxon>Pterygota</taxon>
        <taxon>Neoptera</taxon>
        <taxon>Endopterygota</taxon>
        <taxon>Hymenoptera</taxon>
        <taxon>Apocrita</taxon>
        <taxon>Aculeata</taxon>
        <taxon>Formicoidea</taxon>
        <taxon>Formicidae</taxon>
        <taxon>Formicinae</taxon>
        <taxon>Camponotus</taxon>
    </lineage>
</organism>
<sequence length="137" mass="14708">MVYSESNLRRRRILRYVAYTEVEVASARLGRGSASSACKEEPAPKGNNVGNTAKKSTMSPGARNGLTLVCLVSSLYSATPTCNAINQPDKFNYPAVCDKAGRASSLLSNFTYLASPLSFPLLPSTRTGVVIQDPRSM</sequence>
<dbReference type="EMBL" id="GL439266">
    <property type="protein sequence ID" value="EFN67587.1"/>
    <property type="molecule type" value="Genomic_DNA"/>
</dbReference>
<reference evidence="2 3" key="1">
    <citation type="journal article" date="2010" name="Science">
        <title>Genomic comparison of the ants Camponotus floridanus and Harpegnathos saltator.</title>
        <authorList>
            <person name="Bonasio R."/>
            <person name="Zhang G."/>
            <person name="Ye C."/>
            <person name="Mutti N.S."/>
            <person name="Fang X."/>
            <person name="Qin N."/>
            <person name="Donahue G."/>
            <person name="Yang P."/>
            <person name="Li Q."/>
            <person name="Li C."/>
            <person name="Zhang P."/>
            <person name="Huang Z."/>
            <person name="Berger S.L."/>
            <person name="Reinberg D."/>
            <person name="Wang J."/>
            <person name="Liebig J."/>
        </authorList>
    </citation>
    <scope>NUCLEOTIDE SEQUENCE [LARGE SCALE GENOMIC DNA]</scope>
    <source>
        <strain evidence="3">C129</strain>
    </source>
</reference>
<evidence type="ECO:0000313" key="3">
    <source>
        <dbReference type="Proteomes" id="UP000000311"/>
    </source>
</evidence>
<accession>E2AG96</accession>
<proteinExistence type="predicted"/>
<evidence type="ECO:0000256" key="1">
    <source>
        <dbReference type="SAM" id="MobiDB-lite"/>
    </source>
</evidence>
<evidence type="ECO:0000313" key="2">
    <source>
        <dbReference type="EMBL" id="EFN67587.1"/>
    </source>
</evidence>
<protein>
    <submittedName>
        <fullName evidence="2">Uncharacterized protein</fullName>
    </submittedName>
</protein>
<gene>
    <name evidence="2" type="ORF">EAG_16269</name>
</gene>
<feature type="region of interest" description="Disordered" evidence="1">
    <location>
        <begin position="35"/>
        <end position="59"/>
    </location>
</feature>
<dbReference type="AlphaFoldDB" id="E2AG96"/>
<keyword evidence="3" id="KW-1185">Reference proteome</keyword>
<feature type="compositionally biased region" description="Polar residues" evidence="1">
    <location>
        <begin position="48"/>
        <end position="59"/>
    </location>
</feature>
<name>E2AG96_CAMFO</name>
<dbReference type="InParanoid" id="E2AG96"/>
<dbReference type="Proteomes" id="UP000000311">
    <property type="component" value="Unassembled WGS sequence"/>
</dbReference>